<keyword evidence="1" id="KW-0479">Metal-binding</keyword>
<dbReference type="PANTHER" id="PTHR31332">
    <property type="entry name" value="7-HYDROXYMETHYL CHLOROPHYLL A REDUCTASE, CHLOROPLASTIC"/>
    <property type="match status" value="1"/>
</dbReference>
<dbReference type="Pfam" id="PF13183">
    <property type="entry name" value="Fer4_8"/>
    <property type="match status" value="1"/>
</dbReference>
<evidence type="ECO:0000313" key="5">
    <source>
        <dbReference type="EMBL" id="TVM33427.1"/>
    </source>
</evidence>
<dbReference type="Gene3D" id="1.10.1060.10">
    <property type="entry name" value="Alpha-helical ferredoxin"/>
    <property type="match status" value="1"/>
</dbReference>
<dbReference type="GO" id="GO:0052592">
    <property type="term" value="F:oxidoreductase activity, acting on CH or CH2 groups, with an iron-sulfur protein as acceptor"/>
    <property type="evidence" value="ECO:0007669"/>
    <property type="project" value="TreeGrafter"/>
</dbReference>
<dbReference type="InterPro" id="IPR017896">
    <property type="entry name" value="4Fe4S_Fe-S-bd"/>
</dbReference>
<evidence type="ECO:0000256" key="2">
    <source>
        <dbReference type="ARBA" id="ARBA00023004"/>
    </source>
</evidence>
<reference evidence="5 6" key="1">
    <citation type="submission" date="2018-06" db="EMBL/GenBank/DDBJ databases">
        <title>Complete genome of Desulfovibrio marinus P48SEP.</title>
        <authorList>
            <person name="Crispim J.S."/>
            <person name="Vidigal P.M.P."/>
            <person name="Silva L.C.F."/>
            <person name="Araujo L.C."/>
            <person name="Laguardia C.N."/>
            <person name="Dias R.S."/>
            <person name="Sousa M.P."/>
            <person name="Paula S.O."/>
            <person name="Silva C."/>
        </authorList>
    </citation>
    <scope>NUCLEOTIDE SEQUENCE [LARGE SCALE GENOMIC DNA]</scope>
    <source>
        <strain evidence="5 6">P48SEP</strain>
    </source>
</reference>
<sequence>MATTAKVDVPGSDPVQGVQEFLKLLLRQGEIGGVFVQTHLNPHGMPMPTLITDPERLDRADPLAPAFPMNAARMAARLTHGRSGDRVAAVLRPCEIRAFVELVKLNQGSMDEILLIGFDCLGAYSNRNYPRYIGGEDPMSLTSGFLGKTGGSTDTAQGDYDIAEACQSCENLEPLGADIGIGLVGMDLGDHFVVTAHTPQGEAVLSRLGLADVEDPSARRAAMDALVEKRTAYRDAMFERTHEATSTLAGLSEFFARCVNCYNCRAACPVCYCKECVFLTDVFDHKPWQYLGWARHKGMLKMPTDTLFFHLTRLAHMSTSCVGCGQCSNACPNDIPVMELFRTVGARTQAGFDYVPGRSFDEPPPLSVFKADEFPEVAGAD</sequence>
<dbReference type="OrthoDB" id="9773828at2"/>
<dbReference type="InterPro" id="IPR007525">
    <property type="entry name" value="FrhB_FdhB_C"/>
</dbReference>
<dbReference type="InterPro" id="IPR017900">
    <property type="entry name" value="4Fe4S_Fe_S_CS"/>
</dbReference>
<dbReference type="EMBL" id="QMIF01000007">
    <property type="protein sequence ID" value="TVM33427.1"/>
    <property type="molecule type" value="Genomic_DNA"/>
</dbReference>
<keyword evidence="2" id="KW-0408">Iron</keyword>
<evidence type="ECO:0000259" key="4">
    <source>
        <dbReference type="PROSITE" id="PS51379"/>
    </source>
</evidence>
<evidence type="ECO:0000256" key="1">
    <source>
        <dbReference type="ARBA" id="ARBA00022723"/>
    </source>
</evidence>
<dbReference type="PROSITE" id="PS00198">
    <property type="entry name" value="4FE4S_FER_1"/>
    <property type="match status" value="1"/>
</dbReference>
<dbReference type="RefSeq" id="WP_144305649.1">
    <property type="nucleotide sequence ID" value="NZ_QMIF01000007.1"/>
</dbReference>
<proteinExistence type="predicted"/>
<keyword evidence="3" id="KW-0411">Iron-sulfur</keyword>
<protein>
    <submittedName>
        <fullName evidence="5">Formate dehydrogenase</fullName>
    </submittedName>
</protein>
<gene>
    <name evidence="5" type="ORF">DQK91_12255</name>
</gene>
<dbReference type="Proteomes" id="UP000434052">
    <property type="component" value="Unassembled WGS sequence"/>
</dbReference>
<dbReference type="Pfam" id="PF04432">
    <property type="entry name" value="FrhB_FdhB_C"/>
    <property type="match status" value="1"/>
</dbReference>
<organism evidence="5 6">
    <name type="scientific">Oceanidesulfovibrio marinus</name>
    <dbReference type="NCBI Taxonomy" id="370038"/>
    <lineage>
        <taxon>Bacteria</taxon>
        <taxon>Pseudomonadati</taxon>
        <taxon>Thermodesulfobacteriota</taxon>
        <taxon>Desulfovibrionia</taxon>
        <taxon>Desulfovibrionales</taxon>
        <taxon>Desulfovibrionaceae</taxon>
        <taxon>Oceanidesulfovibrio</taxon>
    </lineage>
</organism>
<dbReference type="SUPFAM" id="SSF46548">
    <property type="entry name" value="alpha-helical ferredoxin"/>
    <property type="match status" value="1"/>
</dbReference>
<dbReference type="PANTHER" id="PTHR31332:SF6">
    <property type="entry name" value="FORMATE DEHYDROGENASE SUBUNIT BETA"/>
    <property type="match status" value="1"/>
</dbReference>
<dbReference type="AlphaFoldDB" id="A0A6P1ZFZ4"/>
<dbReference type="PROSITE" id="PS51379">
    <property type="entry name" value="4FE4S_FER_2"/>
    <property type="match status" value="1"/>
</dbReference>
<evidence type="ECO:0000256" key="3">
    <source>
        <dbReference type="ARBA" id="ARBA00023014"/>
    </source>
</evidence>
<dbReference type="InterPro" id="IPR009051">
    <property type="entry name" value="Helical_ferredxn"/>
</dbReference>
<name>A0A6P1ZFZ4_9BACT</name>
<dbReference type="GO" id="GO:0046872">
    <property type="term" value="F:metal ion binding"/>
    <property type="evidence" value="ECO:0007669"/>
    <property type="project" value="UniProtKB-KW"/>
</dbReference>
<comment type="caution">
    <text evidence="5">The sequence shown here is derived from an EMBL/GenBank/DDBJ whole genome shotgun (WGS) entry which is preliminary data.</text>
</comment>
<dbReference type="GO" id="GO:0051536">
    <property type="term" value="F:iron-sulfur cluster binding"/>
    <property type="evidence" value="ECO:0007669"/>
    <property type="project" value="UniProtKB-KW"/>
</dbReference>
<evidence type="ECO:0000313" key="6">
    <source>
        <dbReference type="Proteomes" id="UP000434052"/>
    </source>
</evidence>
<feature type="domain" description="4Fe-4S ferredoxin-type" evidence="4">
    <location>
        <begin position="312"/>
        <end position="341"/>
    </location>
</feature>
<dbReference type="InterPro" id="IPR045220">
    <property type="entry name" value="FRHB/FDHB/HCAR-like"/>
</dbReference>
<accession>A0A6P1ZFZ4</accession>